<feature type="domain" description="NAD-dependent epimerase/dehydratase" evidence="3">
    <location>
        <begin position="6"/>
        <end position="206"/>
    </location>
</feature>
<dbReference type="PANTHER" id="PTHR10366:SF564">
    <property type="entry name" value="STEROL-4-ALPHA-CARBOXYLATE 3-DEHYDROGENASE, DECARBOXYLATING"/>
    <property type="match status" value="1"/>
</dbReference>
<dbReference type="OrthoDB" id="2735536at2759"/>
<name>A0A0P1BGC1_9BASI</name>
<dbReference type="EMBL" id="CCYA01000243">
    <property type="protein sequence ID" value="CEH14502.1"/>
    <property type="molecule type" value="Genomic_DNA"/>
</dbReference>
<evidence type="ECO:0000256" key="2">
    <source>
        <dbReference type="ARBA" id="ARBA00023445"/>
    </source>
</evidence>
<dbReference type="InterPro" id="IPR050425">
    <property type="entry name" value="NAD(P)_dehydrat-like"/>
</dbReference>
<organism evidence="4 5">
    <name type="scientific">Ceraceosorus bombacis</name>
    <dbReference type="NCBI Taxonomy" id="401625"/>
    <lineage>
        <taxon>Eukaryota</taxon>
        <taxon>Fungi</taxon>
        <taxon>Dikarya</taxon>
        <taxon>Basidiomycota</taxon>
        <taxon>Ustilaginomycotina</taxon>
        <taxon>Exobasidiomycetes</taxon>
        <taxon>Ceraceosorales</taxon>
        <taxon>Ceraceosoraceae</taxon>
        <taxon>Ceraceosorus</taxon>
    </lineage>
</organism>
<dbReference type="PANTHER" id="PTHR10366">
    <property type="entry name" value="NAD DEPENDENT EPIMERASE/DEHYDRATASE"/>
    <property type="match status" value="1"/>
</dbReference>
<dbReference type="STRING" id="401625.A0A0P1BGC1"/>
<protein>
    <submittedName>
        <fullName evidence="4">Flavonol reductase/cinnamoyl-CoA reductase</fullName>
    </submittedName>
</protein>
<proteinExistence type="inferred from homology"/>
<dbReference type="Gene3D" id="3.40.50.720">
    <property type="entry name" value="NAD(P)-binding Rossmann-like Domain"/>
    <property type="match status" value="1"/>
</dbReference>
<dbReference type="SUPFAM" id="SSF51735">
    <property type="entry name" value="NAD(P)-binding Rossmann-fold domains"/>
    <property type="match status" value="1"/>
</dbReference>
<reference evidence="4 5" key="1">
    <citation type="submission" date="2014-09" db="EMBL/GenBank/DDBJ databases">
        <authorList>
            <person name="Magalhaes I.L.F."/>
            <person name="Oliveira U."/>
            <person name="Santos F.R."/>
            <person name="Vidigal T.H.D.A."/>
            <person name="Brescovit A.D."/>
            <person name="Santos A.J."/>
        </authorList>
    </citation>
    <scope>NUCLEOTIDE SEQUENCE [LARGE SCALE GENOMIC DNA]</scope>
</reference>
<dbReference type="Proteomes" id="UP000054845">
    <property type="component" value="Unassembled WGS sequence"/>
</dbReference>
<comment type="similarity">
    <text evidence="2">Belongs to the NAD(P)-dependent epimerase/dehydratase family. Dihydroflavonol-4-reductase subfamily.</text>
</comment>
<keyword evidence="1" id="KW-0560">Oxidoreductase</keyword>
<evidence type="ECO:0000256" key="1">
    <source>
        <dbReference type="ARBA" id="ARBA00023002"/>
    </source>
</evidence>
<accession>A0A0P1BGC1</accession>
<evidence type="ECO:0000259" key="3">
    <source>
        <dbReference type="Pfam" id="PF01370"/>
    </source>
</evidence>
<sequence>MTGDLVLITGITGFLSAHVLDAALIAPQQYRVRGTLRSASKKEALLARLTPAQRERVELVEVKDTATSDLTEALKDVKYVAHVASPYQLNVEDAERDLLKPAIEGTLNLLRYAAKSPTVERVAVTSSFAAVTDFSKGGANRPGYTYTAEDWNPSTFDDAVKMGGAGAFSYSVSKKLAEQALYDFVQKEKPDFTAAAFNPPMIYGATLQPGVNASNLNTSSKTVYGLISGAEAMPENRLPLFCNAQDVAQAHVAYFAIPSPPKTRRYLLSGPEPYTWELAVGQIAEDHPELKSRLPKGWESVAITDPSQLEGKYATLDTSLAQKELGIEFKNWSTTLKETLTSLLSLEESSDWKA</sequence>
<dbReference type="InterPro" id="IPR036291">
    <property type="entry name" value="NAD(P)-bd_dom_sf"/>
</dbReference>
<keyword evidence="5" id="KW-1185">Reference proteome</keyword>
<dbReference type="AlphaFoldDB" id="A0A0P1BGC1"/>
<evidence type="ECO:0000313" key="4">
    <source>
        <dbReference type="EMBL" id="CEH14502.1"/>
    </source>
</evidence>
<dbReference type="Pfam" id="PF01370">
    <property type="entry name" value="Epimerase"/>
    <property type="match status" value="1"/>
</dbReference>
<evidence type="ECO:0000313" key="5">
    <source>
        <dbReference type="Proteomes" id="UP000054845"/>
    </source>
</evidence>
<dbReference type="GO" id="GO:0016616">
    <property type="term" value="F:oxidoreductase activity, acting on the CH-OH group of donors, NAD or NADP as acceptor"/>
    <property type="evidence" value="ECO:0007669"/>
    <property type="project" value="TreeGrafter"/>
</dbReference>
<dbReference type="InterPro" id="IPR001509">
    <property type="entry name" value="Epimerase_deHydtase"/>
</dbReference>